<reference evidence="4 5" key="1">
    <citation type="submission" date="2014-03" db="EMBL/GenBank/DDBJ databases">
        <title>Genomics of Bifidobacteria.</title>
        <authorList>
            <person name="Ventura M."/>
            <person name="Milani C."/>
            <person name="Lugli G.A."/>
        </authorList>
    </citation>
    <scope>NUCLEOTIDE SEQUENCE [LARGE SCALE GENOMIC DNA]</scope>
    <source>
        <strain evidence="4 5">LMG 21589</strain>
    </source>
</reference>
<evidence type="ECO:0000259" key="3">
    <source>
        <dbReference type="Pfam" id="PF02230"/>
    </source>
</evidence>
<dbReference type="GO" id="GO:0016787">
    <property type="term" value="F:hydrolase activity"/>
    <property type="evidence" value="ECO:0007669"/>
    <property type="project" value="UniProtKB-KW"/>
</dbReference>
<keyword evidence="5" id="KW-1185">Reference proteome</keyword>
<evidence type="ECO:0000256" key="2">
    <source>
        <dbReference type="ARBA" id="ARBA00022801"/>
    </source>
</evidence>
<organism evidence="4 5">
    <name type="scientific">Bifidobacterium scardovii</name>
    <dbReference type="NCBI Taxonomy" id="158787"/>
    <lineage>
        <taxon>Bacteria</taxon>
        <taxon>Bacillati</taxon>
        <taxon>Actinomycetota</taxon>
        <taxon>Actinomycetes</taxon>
        <taxon>Bifidobacteriales</taxon>
        <taxon>Bifidobacteriaceae</taxon>
        <taxon>Bifidobacterium</taxon>
    </lineage>
</organism>
<dbReference type="InterPro" id="IPR029058">
    <property type="entry name" value="AB_hydrolase_fold"/>
</dbReference>
<dbReference type="eggNOG" id="COG0400">
    <property type="taxonomic scope" value="Bacteria"/>
</dbReference>
<dbReference type="Pfam" id="PF02230">
    <property type="entry name" value="Abhydrolase_2"/>
    <property type="match status" value="1"/>
</dbReference>
<dbReference type="Proteomes" id="UP000029033">
    <property type="component" value="Unassembled WGS sequence"/>
</dbReference>
<dbReference type="Gene3D" id="3.40.50.1820">
    <property type="entry name" value="alpha/beta hydrolase"/>
    <property type="match status" value="1"/>
</dbReference>
<dbReference type="AlphaFoldDB" id="A0A087DIG3"/>
<gene>
    <name evidence="4" type="ORF">BSCA_1276</name>
</gene>
<dbReference type="PANTHER" id="PTHR10655:SF17">
    <property type="entry name" value="LYSOPHOSPHOLIPASE-LIKE PROTEIN 1"/>
    <property type="match status" value="1"/>
</dbReference>
<name>A0A087DIG3_9BIFI</name>
<proteinExistence type="inferred from homology"/>
<sequence>MHIRMTASIEGIGGEGPAGSGDDRVFVMFHGYGNDEDEMVRIIEAVYRTDRDGAAHGGQAGPDRTALGPEPSYLSFRGTHARPYMGGNYWYPDGCSVGERRRACSEVGDAVAALLAGPAFAPRRKILVGFSQGGYLSYRMALEHPGLFDAAVLLSPSFAGESGTVLGPDRTTAFFLAYGSEDRTIPADDQRTARRVLEQTGRLTHRVYPGMGHAISDQEIADIRAFLTR</sequence>
<dbReference type="SUPFAM" id="SSF53474">
    <property type="entry name" value="alpha/beta-Hydrolases"/>
    <property type="match status" value="1"/>
</dbReference>
<dbReference type="EMBL" id="JGZO01000003">
    <property type="protein sequence ID" value="KFI95313.1"/>
    <property type="molecule type" value="Genomic_DNA"/>
</dbReference>
<evidence type="ECO:0000313" key="5">
    <source>
        <dbReference type="Proteomes" id="UP000029033"/>
    </source>
</evidence>
<dbReference type="PANTHER" id="PTHR10655">
    <property type="entry name" value="LYSOPHOSPHOLIPASE-RELATED"/>
    <property type="match status" value="1"/>
</dbReference>
<dbReference type="GeneID" id="85165564"/>
<feature type="domain" description="Phospholipase/carboxylesterase/thioesterase" evidence="3">
    <location>
        <begin position="118"/>
        <end position="228"/>
    </location>
</feature>
<protein>
    <submittedName>
        <fullName evidence="4">Esterase</fullName>
    </submittedName>
</protein>
<accession>A0A087DIG3</accession>
<dbReference type="InterPro" id="IPR050565">
    <property type="entry name" value="LYPA1-2/EST-like"/>
</dbReference>
<evidence type="ECO:0000256" key="1">
    <source>
        <dbReference type="ARBA" id="ARBA00006499"/>
    </source>
</evidence>
<evidence type="ECO:0000313" key="4">
    <source>
        <dbReference type="EMBL" id="KFI95313.1"/>
    </source>
</evidence>
<dbReference type="RefSeq" id="WP_033519197.1">
    <property type="nucleotide sequence ID" value="NZ_CAUPKV010000010.1"/>
</dbReference>
<keyword evidence="2" id="KW-0378">Hydrolase</keyword>
<comment type="caution">
    <text evidence="4">The sequence shown here is derived from an EMBL/GenBank/DDBJ whole genome shotgun (WGS) entry which is preliminary data.</text>
</comment>
<comment type="similarity">
    <text evidence="1">Belongs to the AB hydrolase superfamily. AB hydrolase 2 family.</text>
</comment>
<dbReference type="InterPro" id="IPR003140">
    <property type="entry name" value="PLipase/COase/thioEstase"/>
</dbReference>